<dbReference type="SUPFAM" id="SSF53098">
    <property type="entry name" value="Ribonuclease H-like"/>
    <property type="match status" value="1"/>
</dbReference>
<sequence length="171" mass="19665">WRDRKITYPVLSILSNDILSVPVSTVSLESAFSIVSRVIDERRRWLGFGMVEMLSFIKDWEEADARMQHTAEDKAMVSHQGKLLSKAGRETLLKSTLSSQPIYHLTAFLEQKYLIKQINRLRRNFQWKGDELDSNSKGVCLINWTTTARPKTLGGLGVVDLVRFARALWLR</sequence>
<gene>
    <name evidence="2" type="ORF">U9M48_013791</name>
</gene>
<accession>A0AAQ3T2Z5</accession>
<feature type="non-terminal residue" evidence="2">
    <location>
        <position position="1"/>
    </location>
</feature>
<feature type="domain" description="HAT C-terminal dimerisation" evidence="1">
    <location>
        <begin position="1"/>
        <end position="60"/>
    </location>
</feature>
<reference evidence="2 3" key="1">
    <citation type="submission" date="2024-02" db="EMBL/GenBank/DDBJ databases">
        <title>High-quality chromosome-scale genome assembly of Pensacola bahiagrass (Paspalum notatum Flugge var. saurae).</title>
        <authorList>
            <person name="Vega J.M."/>
            <person name="Podio M."/>
            <person name="Orjuela J."/>
            <person name="Siena L.A."/>
            <person name="Pessino S.C."/>
            <person name="Combes M.C."/>
            <person name="Mariac C."/>
            <person name="Albertini E."/>
            <person name="Pupilli F."/>
            <person name="Ortiz J.P.A."/>
            <person name="Leblanc O."/>
        </authorList>
    </citation>
    <scope>NUCLEOTIDE SEQUENCE [LARGE SCALE GENOMIC DNA]</scope>
    <source>
        <strain evidence="2">R1</strain>
        <tissue evidence="2">Leaf</tissue>
    </source>
</reference>
<dbReference type="GO" id="GO:0046983">
    <property type="term" value="F:protein dimerization activity"/>
    <property type="evidence" value="ECO:0007669"/>
    <property type="project" value="InterPro"/>
</dbReference>
<protein>
    <recommendedName>
        <fullName evidence="1">HAT C-terminal dimerisation domain-containing protein</fullName>
    </recommendedName>
</protein>
<name>A0AAQ3T2Z5_PASNO</name>
<evidence type="ECO:0000259" key="1">
    <source>
        <dbReference type="Pfam" id="PF05699"/>
    </source>
</evidence>
<keyword evidence="3" id="KW-1185">Reference proteome</keyword>
<dbReference type="InterPro" id="IPR008906">
    <property type="entry name" value="HATC_C_dom"/>
</dbReference>
<dbReference type="PANTHER" id="PTHR33116">
    <property type="entry name" value="REVERSE TRANSCRIPTASE ZINC-BINDING DOMAIN-CONTAINING PROTEIN-RELATED-RELATED"/>
    <property type="match status" value="1"/>
</dbReference>
<feature type="non-terminal residue" evidence="2">
    <location>
        <position position="171"/>
    </location>
</feature>
<dbReference type="AlphaFoldDB" id="A0AAQ3T2Z5"/>
<dbReference type="Pfam" id="PF05699">
    <property type="entry name" value="Dimer_Tnp_hAT"/>
    <property type="match status" value="1"/>
</dbReference>
<proteinExistence type="predicted"/>
<dbReference type="PANTHER" id="PTHR33116:SF78">
    <property type="entry name" value="OS12G0587133 PROTEIN"/>
    <property type="match status" value="1"/>
</dbReference>
<organism evidence="2 3">
    <name type="scientific">Paspalum notatum var. saurae</name>
    <dbReference type="NCBI Taxonomy" id="547442"/>
    <lineage>
        <taxon>Eukaryota</taxon>
        <taxon>Viridiplantae</taxon>
        <taxon>Streptophyta</taxon>
        <taxon>Embryophyta</taxon>
        <taxon>Tracheophyta</taxon>
        <taxon>Spermatophyta</taxon>
        <taxon>Magnoliopsida</taxon>
        <taxon>Liliopsida</taxon>
        <taxon>Poales</taxon>
        <taxon>Poaceae</taxon>
        <taxon>PACMAD clade</taxon>
        <taxon>Panicoideae</taxon>
        <taxon>Andropogonodae</taxon>
        <taxon>Paspaleae</taxon>
        <taxon>Paspalinae</taxon>
        <taxon>Paspalum</taxon>
    </lineage>
</organism>
<dbReference type="InterPro" id="IPR012337">
    <property type="entry name" value="RNaseH-like_sf"/>
</dbReference>
<dbReference type="EMBL" id="CP144747">
    <property type="protein sequence ID" value="WVZ64239.1"/>
    <property type="molecule type" value="Genomic_DNA"/>
</dbReference>
<evidence type="ECO:0000313" key="2">
    <source>
        <dbReference type="EMBL" id="WVZ64239.1"/>
    </source>
</evidence>
<dbReference type="Proteomes" id="UP001341281">
    <property type="component" value="Chromosome 03"/>
</dbReference>
<evidence type="ECO:0000313" key="3">
    <source>
        <dbReference type="Proteomes" id="UP001341281"/>
    </source>
</evidence>